<comment type="caution">
    <text evidence="1">The sequence shown here is derived from an EMBL/GenBank/DDBJ whole genome shotgun (WGS) entry which is preliminary data.</text>
</comment>
<keyword evidence="2" id="KW-1185">Reference proteome</keyword>
<evidence type="ECO:0000313" key="2">
    <source>
        <dbReference type="Proteomes" id="UP001152622"/>
    </source>
</evidence>
<organism evidence="1 2">
    <name type="scientific">Synaphobranchus kaupii</name>
    <name type="common">Kaup's arrowtooth eel</name>
    <dbReference type="NCBI Taxonomy" id="118154"/>
    <lineage>
        <taxon>Eukaryota</taxon>
        <taxon>Metazoa</taxon>
        <taxon>Chordata</taxon>
        <taxon>Craniata</taxon>
        <taxon>Vertebrata</taxon>
        <taxon>Euteleostomi</taxon>
        <taxon>Actinopterygii</taxon>
        <taxon>Neopterygii</taxon>
        <taxon>Teleostei</taxon>
        <taxon>Anguilliformes</taxon>
        <taxon>Synaphobranchidae</taxon>
        <taxon>Synaphobranchus</taxon>
    </lineage>
</organism>
<name>A0A9Q1FTR9_SYNKA</name>
<gene>
    <name evidence="1" type="ORF">SKAU_G00143290</name>
</gene>
<dbReference type="EMBL" id="JAINUF010000004">
    <property type="protein sequence ID" value="KAJ8365498.1"/>
    <property type="molecule type" value="Genomic_DNA"/>
</dbReference>
<proteinExistence type="predicted"/>
<dbReference type="AlphaFoldDB" id="A0A9Q1FTR9"/>
<protein>
    <submittedName>
        <fullName evidence="1">Uncharacterized protein</fullName>
    </submittedName>
</protein>
<reference evidence="1" key="1">
    <citation type="journal article" date="2023" name="Science">
        <title>Genome structures resolve the early diversification of teleost fishes.</title>
        <authorList>
            <person name="Parey E."/>
            <person name="Louis A."/>
            <person name="Montfort J."/>
            <person name="Bouchez O."/>
            <person name="Roques C."/>
            <person name="Iampietro C."/>
            <person name="Lluch J."/>
            <person name="Castinel A."/>
            <person name="Donnadieu C."/>
            <person name="Desvignes T."/>
            <person name="Floi Bucao C."/>
            <person name="Jouanno E."/>
            <person name="Wen M."/>
            <person name="Mejri S."/>
            <person name="Dirks R."/>
            <person name="Jansen H."/>
            <person name="Henkel C."/>
            <person name="Chen W.J."/>
            <person name="Zahm M."/>
            <person name="Cabau C."/>
            <person name="Klopp C."/>
            <person name="Thompson A.W."/>
            <person name="Robinson-Rechavi M."/>
            <person name="Braasch I."/>
            <person name="Lecointre G."/>
            <person name="Bobe J."/>
            <person name="Postlethwait J.H."/>
            <person name="Berthelot C."/>
            <person name="Roest Crollius H."/>
            <person name="Guiguen Y."/>
        </authorList>
    </citation>
    <scope>NUCLEOTIDE SEQUENCE</scope>
    <source>
        <strain evidence="1">WJC10195</strain>
    </source>
</reference>
<sequence>MRSATTYAVAWESPSCRCNRVKQLDGDLMHSEARRTRALTVRDEWAGGGTARPVYYSVFLLDWKPVMIATLLD</sequence>
<dbReference type="Proteomes" id="UP001152622">
    <property type="component" value="Chromosome 4"/>
</dbReference>
<accession>A0A9Q1FTR9</accession>
<evidence type="ECO:0000313" key="1">
    <source>
        <dbReference type="EMBL" id="KAJ8365498.1"/>
    </source>
</evidence>